<comment type="caution">
    <text evidence="2">The sequence shown here is derived from an EMBL/GenBank/DDBJ whole genome shotgun (WGS) entry which is preliminary data.</text>
</comment>
<feature type="compositionally biased region" description="Low complexity" evidence="1">
    <location>
        <begin position="1"/>
        <end position="14"/>
    </location>
</feature>
<sequence length="132" mass="13807">MGADSAPSAPDLPAKGTNQRSLPSQKAGPAPGTAGSRLGEKQASGREAVRNGGAGDSGANGDNEEDEEVDQTAQRPGRRNKDTPATLLEKRGTLMYVPVTGKKGTRGLGKTGGGRIIRNKGEWVEVKRREKE</sequence>
<dbReference type="EMBL" id="JANPWB010000008">
    <property type="protein sequence ID" value="KAJ1161780.1"/>
    <property type="molecule type" value="Genomic_DNA"/>
</dbReference>
<dbReference type="Proteomes" id="UP001066276">
    <property type="component" value="Chromosome 4_2"/>
</dbReference>
<evidence type="ECO:0000313" key="3">
    <source>
        <dbReference type="Proteomes" id="UP001066276"/>
    </source>
</evidence>
<proteinExistence type="predicted"/>
<evidence type="ECO:0000256" key="1">
    <source>
        <dbReference type="SAM" id="MobiDB-lite"/>
    </source>
</evidence>
<feature type="region of interest" description="Disordered" evidence="1">
    <location>
        <begin position="1"/>
        <end position="87"/>
    </location>
</feature>
<reference evidence="2" key="1">
    <citation type="journal article" date="2022" name="bioRxiv">
        <title>Sequencing and chromosome-scale assembly of the giantPleurodeles waltlgenome.</title>
        <authorList>
            <person name="Brown T."/>
            <person name="Elewa A."/>
            <person name="Iarovenko S."/>
            <person name="Subramanian E."/>
            <person name="Araus A.J."/>
            <person name="Petzold A."/>
            <person name="Susuki M."/>
            <person name="Suzuki K.-i.T."/>
            <person name="Hayashi T."/>
            <person name="Toyoda A."/>
            <person name="Oliveira C."/>
            <person name="Osipova E."/>
            <person name="Leigh N.D."/>
            <person name="Simon A."/>
            <person name="Yun M.H."/>
        </authorList>
    </citation>
    <scope>NUCLEOTIDE SEQUENCE</scope>
    <source>
        <strain evidence="2">20211129_DDA</strain>
        <tissue evidence="2">Liver</tissue>
    </source>
</reference>
<dbReference type="AlphaFoldDB" id="A0AAV7SEB7"/>
<gene>
    <name evidence="2" type="ORF">NDU88_002261</name>
</gene>
<keyword evidence="3" id="KW-1185">Reference proteome</keyword>
<evidence type="ECO:0000313" key="2">
    <source>
        <dbReference type="EMBL" id="KAJ1161780.1"/>
    </source>
</evidence>
<protein>
    <submittedName>
        <fullName evidence="2">Uncharacterized protein</fullName>
    </submittedName>
</protein>
<accession>A0AAV7SEB7</accession>
<feature type="compositionally biased region" description="Basic and acidic residues" evidence="1">
    <location>
        <begin position="38"/>
        <end position="49"/>
    </location>
</feature>
<name>A0AAV7SEB7_PLEWA</name>
<organism evidence="2 3">
    <name type="scientific">Pleurodeles waltl</name>
    <name type="common">Iberian ribbed newt</name>
    <dbReference type="NCBI Taxonomy" id="8319"/>
    <lineage>
        <taxon>Eukaryota</taxon>
        <taxon>Metazoa</taxon>
        <taxon>Chordata</taxon>
        <taxon>Craniata</taxon>
        <taxon>Vertebrata</taxon>
        <taxon>Euteleostomi</taxon>
        <taxon>Amphibia</taxon>
        <taxon>Batrachia</taxon>
        <taxon>Caudata</taxon>
        <taxon>Salamandroidea</taxon>
        <taxon>Salamandridae</taxon>
        <taxon>Pleurodelinae</taxon>
        <taxon>Pleurodeles</taxon>
    </lineage>
</organism>